<sequence length="139" mass="16069">MEEEDAEDIQNHADSVPGGAAEEGPGKEYEIYIKNEELVDKLKLLNYENNFLKLGSAYKTIHRHYFVKSTNVGEQFFLFTSLAAWLIRISGNENYPMPQEFDDPNSTVTLITNEAKNKVRLEFFIFQFDILLLCEVRNP</sequence>
<reference evidence="6 7" key="1">
    <citation type="submission" date="2020-04" db="EMBL/GenBank/DDBJ databases">
        <authorList>
            <person name="Laetsch R D."/>
            <person name="Stevens L."/>
            <person name="Kumar S."/>
            <person name="Blaxter L. M."/>
        </authorList>
    </citation>
    <scope>NUCLEOTIDE SEQUENCE [LARGE SCALE GENOMIC DNA]</scope>
</reference>
<dbReference type="Pfam" id="PF10498">
    <property type="entry name" value="IFT57"/>
    <property type="match status" value="1"/>
</dbReference>
<accession>A0A8S1FFR3</accession>
<dbReference type="OrthoDB" id="423881at2759"/>
<gene>
    <name evidence="6" type="ORF">CBOVIS_LOCUS12210</name>
</gene>
<dbReference type="GO" id="GO:0005794">
    <property type="term" value="C:Golgi apparatus"/>
    <property type="evidence" value="ECO:0007669"/>
    <property type="project" value="TreeGrafter"/>
</dbReference>
<dbReference type="PANTHER" id="PTHR16011">
    <property type="entry name" value="IFT57/HIPPI"/>
    <property type="match status" value="1"/>
</dbReference>
<dbReference type="PANTHER" id="PTHR16011:SF0">
    <property type="entry name" value="INTRAFLAGELLAR TRANSPORT PROTEIN 57 HOMOLOG"/>
    <property type="match status" value="1"/>
</dbReference>
<keyword evidence="3" id="KW-0969">Cilium</keyword>
<dbReference type="AlphaFoldDB" id="A0A8S1FFR3"/>
<dbReference type="GO" id="GO:0005929">
    <property type="term" value="C:cilium"/>
    <property type="evidence" value="ECO:0007669"/>
    <property type="project" value="UniProtKB-SubCell"/>
</dbReference>
<evidence type="ECO:0000256" key="4">
    <source>
        <dbReference type="ARBA" id="ARBA00023273"/>
    </source>
</evidence>
<comment type="caution">
    <text evidence="6">The sequence shown here is derived from an EMBL/GenBank/DDBJ whole genome shotgun (WGS) entry which is preliminary data.</text>
</comment>
<feature type="region of interest" description="Disordered" evidence="5">
    <location>
        <begin position="1"/>
        <end position="23"/>
    </location>
</feature>
<evidence type="ECO:0000256" key="5">
    <source>
        <dbReference type="SAM" id="MobiDB-lite"/>
    </source>
</evidence>
<evidence type="ECO:0000256" key="2">
    <source>
        <dbReference type="ARBA" id="ARBA00009415"/>
    </source>
</evidence>
<name>A0A8S1FFR3_9PELO</name>
<comment type="subcellular location">
    <subcellularLocation>
        <location evidence="1">Cell projection</location>
        <location evidence="1">Cilium</location>
    </subcellularLocation>
</comment>
<dbReference type="GO" id="GO:0030992">
    <property type="term" value="C:intraciliary transport particle B"/>
    <property type="evidence" value="ECO:0007669"/>
    <property type="project" value="TreeGrafter"/>
</dbReference>
<dbReference type="GO" id="GO:1905515">
    <property type="term" value="P:non-motile cilium assembly"/>
    <property type="evidence" value="ECO:0007669"/>
    <property type="project" value="TreeGrafter"/>
</dbReference>
<comment type="similarity">
    <text evidence="2">Belongs to the IFT57 family.</text>
</comment>
<dbReference type="InterPro" id="IPR019530">
    <property type="entry name" value="Intra-flagellar_transport_57"/>
</dbReference>
<dbReference type="Proteomes" id="UP000494206">
    <property type="component" value="Unassembled WGS sequence"/>
</dbReference>
<protein>
    <submittedName>
        <fullName evidence="6">Uncharacterized protein</fullName>
    </submittedName>
</protein>
<evidence type="ECO:0000313" key="6">
    <source>
        <dbReference type="EMBL" id="CAB3410731.1"/>
    </source>
</evidence>
<dbReference type="EMBL" id="CADEPM010000011">
    <property type="protein sequence ID" value="CAB3410731.1"/>
    <property type="molecule type" value="Genomic_DNA"/>
</dbReference>
<keyword evidence="7" id="KW-1185">Reference proteome</keyword>
<proteinExistence type="inferred from homology"/>
<evidence type="ECO:0000313" key="7">
    <source>
        <dbReference type="Proteomes" id="UP000494206"/>
    </source>
</evidence>
<evidence type="ECO:0000256" key="3">
    <source>
        <dbReference type="ARBA" id="ARBA00023069"/>
    </source>
</evidence>
<dbReference type="GO" id="GO:0042073">
    <property type="term" value="P:intraciliary transport"/>
    <property type="evidence" value="ECO:0007669"/>
    <property type="project" value="TreeGrafter"/>
</dbReference>
<keyword evidence="4" id="KW-0966">Cell projection</keyword>
<organism evidence="6 7">
    <name type="scientific">Caenorhabditis bovis</name>
    <dbReference type="NCBI Taxonomy" id="2654633"/>
    <lineage>
        <taxon>Eukaryota</taxon>
        <taxon>Metazoa</taxon>
        <taxon>Ecdysozoa</taxon>
        <taxon>Nematoda</taxon>
        <taxon>Chromadorea</taxon>
        <taxon>Rhabditida</taxon>
        <taxon>Rhabditina</taxon>
        <taxon>Rhabditomorpha</taxon>
        <taxon>Rhabditoidea</taxon>
        <taxon>Rhabditidae</taxon>
        <taxon>Peloderinae</taxon>
        <taxon>Caenorhabditis</taxon>
    </lineage>
</organism>
<dbReference type="GO" id="GO:0005815">
    <property type="term" value="C:microtubule organizing center"/>
    <property type="evidence" value="ECO:0007669"/>
    <property type="project" value="TreeGrafter"/>
</dbReference>
<evidence type="ECO:0000256" key="1">
    <source>
        <dbReference type="ARBA" id="ARBA00004138"/>
    </source>
</evidence>